<keyword evidence="2" id="KW-0808">Transferase</keyword>
<dbReference type="InterPro" id="IPR051805">
    <property type="entry name" value="Dehydratase_Activator_Redct"/>
</dbReference>
<accession>A0A1W1YNZ9</accession>
<organism evidence="2 3">
    <name type="scientific">Papillibacter cinnamivorans DSM 12816</name>
    <dbReference type="NCBI Taxonomy" id="1122930"/>
    <lineage>
        <taxon>Bacteria</taxon>
        <taxon>Bacillati</taxon>
        <taxon>Bacillota</taxon>
        <taxon>Clostridia</taxon>
        <taxon>Eubacteriales</taxon>
        <taxon>Oscillospiraceae</taxon>
        <taxon>Papillibacter</taxon>
    </lineage>
</organism>
<dbReference type="RefSeq" id="WP_200809658.1">
    <property type="nucleotide sequence ID" value="NZ_FWXW01000001.1"/>
</dbReference>
<evidence type="ECO:0000313" key="3">
    <source>
        <dbReference type="Proteomes" id="UP000192790"/>
    </source>
</evidence>
<name>A0A1W1YNZ9_9FIRM</name>
<keyword evidence="2" id="KW-0418">Kinase</keyword>
<reference evidence="2 3" key="1">
    <citation type="submission" date="2017-04" db="EMBL/GenBank/DDBJ databases">
        <authorList>
            <person name="Afonso C.L."/>
            <person name="Miller P.J."/>
            <person name="Scott M.A."/>
            <person name="Spackman E."/>
            <person name="Goraichik I."/>
            <person name="Dimitrov K.M."/>
            <person name="Suarez D.L."/>
            <person name="Swayne D.E."/>
        </authorList>
    </citation>
    <scope>NUCLEOTIDE SEQUENCE [LARGE SCALE GENOMIC DNA]</scope>
    <source>
        <strain evidence="2 3">DSM 12816</strain>
    </source>
</reference>
<feature type="region of interest" description="Disordered" evidence="1">
    <location>
        <begin position="352"/>
        <end position="380"/>
    </location>
</feature>
<dbReference type="AlphaFoldDB" id="A0A1W1YNZ9"/>
<dbReference type="PANTHER" id="PTHR32329:SF2">
    <property type="entry name" value="BIFUNCTIONAL PROTEIN [INCLUDES 2-HYDROXYACYL-COA DEHYDRATASE (N-TER) AND ITS ACTIVATOR DOMAIN (C_TERM)"/>
    <property type="match status" value="1"/>
</dbReference>
<protein>
    <submittedName>
        <fullName evidence="2">Predicted nucleotide-binding protein, sugar kinase/HSP70/actin superfamily</fullName>
    </submittedName>
</protein>
<evidence type="ECO:0000256" key="1">
    <source>
        <dbReference type="SAM" id="MobiDB-lite"/>
    </source>
</evidence>
<gene>
    <name evidence="2" type="ORF">SAMN02745168_0571</name>
</gene>
<proteinExistence type="predicted"/>
<keyword evidence="3" id="KW-1185">Reference proteome</keyword>
<dbReference type="GO" id="GO:0016301">
    <property type="term" value="F:kinase activity"/>
    <property type="evidence" value="ECO:0007669"/>
    <property type="project" value="UniProtKB-KW"/>
</dbReference>
<dbReference type="Proteomes" id="UP000192790">
    <property type="component" value="Unassembled WGS sequence"/>
</dbReference>
<sequence length="380" mass="42882">MPGKISISFPHMGDYSAVFTQVLRHMFPQARVFPAPPMTQRTVELGGRHSPDFVCSPFKFNLGNYIEALEEGANVLFQTGLGCRYGYYGELQEQILRDLGYQFRFVCLSRDRANPQYVYQTFRELGCPLSTPKMIEAGLLALASIRVMDRYDYFMRENAGFETVPGSFEGVRRQLLREIEAADGFGDLLEAGTRSRRAAAGIRLDRPENPLRVGIVGDLYTLMEPFSNFYVERQLAKDGIAVSRKMSVWFLMFGQNHRRAVKKSGRYLHHTVGANGVDSVAQSLSYARQGYDGIIHMKSFGCIPELNATPALLNLSRHWGIPILDLSFDSHTSETGVQTRLEAFSDMIRMKKEEEDAAKREPGRGRGFGVHQGRRAGQQR</sequence>
<dbReference type="PANTHER" id="PTHR32329">
    <property type="entry name" value="BIFUNCTIONAL PROTEIN [INCLUDES 2-HYDROXYACYL-COA DEHYDRATASE (N-TER) AND ITS ACTIVATOR DOMAIN (C_TERM)-RELATED"/>
    <property type="match status" value="1"/>
</dbReference>
<dbReference type="EMBL" id="FWXW01000001">
    <property type="protein sequence ID" value="SMC37852.1"/>
    <property type="molecule type" value="Genomic_DNA"/>
</dbReference>
<dbReference type="STRING" id="1122930.SAMN02745168_0571"/>
<evidence type="ECO:0000313" key="2">
    <source>
        <dbReference type="EMBL" id="SMC37852.1"/>
    </source>
</evidence>
<dbReference type="Gene3D" id="3.40.50.11900">
    <property type="match status" value="1"/>
</dbReference>
<feature type="compositionally biased region" description="Basic and acidic residues" evidence="1">
    <location>
        <begin position="352"/>
        <end position="364"/>
    </location>
</feature>